<feature type="transmembrane region" description="Helical" evidence="1">
    <location>
        <begin position="220"/>
        <end position="243"/>
    </location>
</feature>
<dbReference type="InterPro" id="IPR025238">
    <property type="entry name" value="DUF4184"/>
</dbReference>
<name>A0A9J6ZC46_9BACL</name>
<feature type="transmembrane region" description="Helical" evidence="1">
    <location>
        <begin position="196"/>
        <end position="214"/>
    </location>
</feature>
<keyword evidence="1" id="KW-0812">Transmembrane</keyword>
<dbReference type="Pfam" id="PF13803">
    <property type="entry name" value="DUF4184"/>
    <property type="match status" value="1"/>
</dbReference>
<protein>
    <submittedName>
        <fullName evidence="2">DUF4184 family protein</fullName>
    </submittedName>
</protein>
<dbReference type="Proteomes" id="UP001056756">
    <property type="component" value="Chromosome"/>
</dbReference>
<feature type="transmembrane region" description="Helical" evidence="1">
    <location>
        <begin position="154"/>
        <end position="176"/>
    </location>
</feature>
<feature type="transmembrane region" description="Helical" evidence="1">
    <location>
        <begin position="107"/>
        <end position="124"/>
    </location>
</feature>
<sequence length="251" mass="28675">MPFTISHAMFAVPLKYIKPKYFSTTGLILGSMSPDLEYFVMLEPSRSIGHSLSGLFLQAIPLSLIIAYLVHYVIKVPLPLHITSRYNLNTRFYHFLQLENLRSSRSWIVLIMSIVIGFVTHIFIDEFTHAHGHFVNIMPVLNEQLIMNMPTYKLLQYGSSMLGMILLISLLAYYLYRSNPLSSNTIKVSQKQKYMYWFIVIVTAILITLLKLLLSSSHNILGIMFVAPFSGTFIGIVAASIVWRMKMTISK</sequence>
<feature type="transmembrane region" description="Helical" evidence="1">
    <location>
        <begin position="52"/>
        <end position="74"/>
    </location>
</feature>
<evidence type="ECO:0000313" key="3">
    <source>
        <dbReference type="Proteomes" id="UP001056756"/>
    </source>
</evidence>
<dbReference type="KEGG" id="plig:NAG76_18250"/>
<organism evidence="2 3">
    <name type="scientific">Candidatus Pristimantibacillus lignocellulolyticus</name>
    <dbReference type="NCBI Taxonomy" id="2994561"/>
    <lineage>
        <taxon>Bacteria</taxon>
        <taxon>Bacillati</taxon>
        <taxon>Bacillota</taxon>
        <taxon>Bacilli</taxon>
        <taxon>Bacillales</taxon>
        <taxon>Paenibacillaceae</taxon>
        <taxon>Candidatus Pristimantibacillus</taxon>
    </lineage>
</organism>
<keyword evidence="1" id="KW-0472">Membrane</keyword>
<evidence type="ECO:0000313" key="2">
    <source>
        <dbReference type="EMBL" id="URN93750.1"/>
    </source>
</evidence>
<keyword evidence="1" id="KW-1133">Transmembrane helix</keyword>
<dbReference type="EMBL" id="CP097899">
    <property type="protein sequence ID" value="URN93750.1"/>
    <property type="molecule type" value="Genomic_DNA"/>
</dbReference>
<accession>A0A9J6ZC46</accession>
<gene>
    <name evidence="2" type="ORF">NAG76_18250</name>
</gene>
<dbReference type="AlphaFoldDB" id="A0A9J6ZC46"/>
<reference evidence="2" key="1">
    <citation type="submission" date="2022-05" db="EMBL/GenBank/DDBJ databases">
        <title>Novel bacterial taxa in a minimal lignocellulolytic consortium and its capacity to transform plastics disclosed by genome-resolved metagenomics.</title>
        <authorList>
            <person name="Rodriguez C.A.D."/>
            <person name="Diaz-Garcia L."/>
            <person name="Herrera K."/>
            <person name="Tarazona N.A."/>
            <person name="Sproer C."/>
            <person name="Overmann J."/>
            <person name="Jimenez D.J."/>
        </authorList>
    </citation>
    <scope>NUCLEOTIDE SEQUENCE</scope>
    <source>
        <strain evidence="2">MAG5</strain>
    </source>
</reference>
<proteinExistence type="predicted"/>
<evidence type="ECO:0000256" key="1">
    <source>
        <dbReference type="SAM" id="Phobius"/>
    </source>
</evidence>